<accession>A0A131Y3B6</accession>
<proteinExistence type="evidence at transcript level"/>
<evidence type="ECO:0000256" key="1">
    <source>
        <dbReference type="SAM" id="Coils"/>
    </source>
</evidence>
<dbReference type="EMBL" id="GEFM01002057">
    <property type="protein sequence ID" value="JAP73739.1"/>
    <property type="molecule type" value="mRNA"/>
</dbReference>
<dbReference type="AlphaFoldDB" id="A0A131Y3B6"/>
<feature type="coiled-coil region" evidence="1">
    <location>
        <begin position="50"/>
        <end position="77"/>
    </location>
</feature>
<name>A0A131Y3B6_IXORI</name>
<keyword evidence="1" id="KW-0175">Coiled coil</keyword>
<sequence length="258" mass="29142">RSEDATAPTALRLAIPCRTPSELEHLDMKCDVQAVHAEICRPPGRQRRCAAEEAETASKLQEERRCLETTVNKLHQKGQLAQGQRKALAQLKGPPCSNIDAGQRLESLLQDKEEVSALRKTAAEDNYHRLLKEQEAVAENKSQLESQTQIKLQAMECTLGLKTDELDQAVQRLQELRLQCQELDFSKDSEVAGFDAEIRKVEDQAKNFRLSLANEVAETRRNTQRLYARQKAILKMAERAFFPDYKESPKDAEGGNNV</sequence>
<reference evidence="2" key="1">
    <citation type="submission" date="2016-02" db="EMBL/GenBank/DDBJ databases">
        <title>RNAseq analyses of the midgut from blood- or serum-fed Ixodes ricinus ticks.</title>
        <authorList>
            <person name="Perner J."/>
            <person name="Provaznik J."/>
            <person name="Schrenkova J."/>
            <person name="Urbanova V."/>
            <person name="Ribeiro J.M."/>
            <person name="Kopacek P."/>
        </authorList>
    </citation>
    <scope>NUCLEOTIDE SEQUENCE</scope>
    <source>
        <tissue evidence="2">Gut</tissue>
    </source>
</reference>
<feature type="non-terminal residue" evidence="2">
    <location>
        <position position="1"/>
    </location>
</feature>
<feature type="coiled-coil region" evidence="1">
    <location>
        <begin position="127"/>
        <end position="186"/>
    </location>
</feature>
<organism evidence="2">
    <name type="scientific">Ixodes ricinus</name>
    <name type="common">Common tick</name>
    <name type="synonym">Acarus ricinus</name>
    <dbReference type="NCBI Taxonomy" id="34613"/>
    <lineage>
        <taxon>Eukaryota</taxon>
        <taxon>Metazoa</taxon>
        <taxon>Ecdysozoa</taxon>
        <taxon>Arthropoda</taxon>
        <taxon>Chelicerata</taxon>
        <taxon>Arachnida</taxon>
        <taxon>Acari</taxon>
        <taxon>Parasitiformes</taxon>
        <taxon>Ixodida</taxon>
        <taxon>Ixodoidea</taxon>
        <taxon>Ixodidae</taxon>
        <taxon>Ixodinae</taxon>
        <taxon>Ixodes</taxon>
    </lineage>
</organism>
<evidence type="ECO:0000313" key="2">
    <source>
        <dbReference type="EMBL" id="JAP73739.1"/>
    </source>
</evidence>
<protein>
    <submittedName>
        <fullName evidence="2">Putative myosin heavy polypeptide 9</fullName>
    </submittedName>
</protein>